<dbReference type="AlphaFoldDB" id="A0A1B9F8Y9"/>
<dbReference type="NCBIfam" id="TIGR00450">
    <property type="entry name" value="mnmE_trmE_thdF"/>
    <property type="match status" value="1"/>
</dbReference>
<feature type="binding site" evidence="9">
    <location>
        <begin position="349"/>
        <end position="352"/>
    </location>
    <ligand>
        <name>GTP</name>
        <dbReference type="ChEBI" id="CHEBI:37565"/>
    </ligand>
</feature>
<comment type="subunit">
    <text evidence="9">Homodimer. Heterotetramer of two MnmE and two MnmG subunits.</text>
</comment>
<evidence type="ECO:0000256" key="10">
    <source>
        <dbReference type="RuleBase" id="RU003313"/>
    </source>
</evidence>
<comment type="function">
    <text evidence="9">Exhibits a very high intrinsic GTPase hydrolysis rate. Involved in the addition of a carboxymethylaminomethyl (cmnm) group at the wobble position (U34) of certain tRNAs, forming tRNA-cmnm(5)s(2)U34.</text>
</comment>
<dbReference type="CDD" id="cd14858">
    <property type="entry name" value="TrmE_N"/>
    <property type="match status" value="1"/>
</dbReference>
<evidence type="ECO:0000256" key="3">
    <source>
        <dbReference type="ARBA" id="ARBA00022723"/>
    </source>
</evidence>
<evidence type="ECO:0000313" key="14">
    <source>
        <dbReference type="EMBL" id="OCC16382.1"/>
    </source>
</evidence>
<dbReference type="InterPro" id="IPR027417">
    <property type="entry name" value="P-loop_NTPase"/>
</dbReference>
<comment type="cofactor">
    <cofactor evidence="9">
        <name>K(+)</name>
        <dbReference type="ChEBI" id="CHEBI:29103"/>
    </cofactor>
    <text evidence="9">Binds 1 potassium ion per subunit.</text>
</comment>
<dbReference type="Pfam" id="PF12631">
    <property type="entry name" value="MnmE_helical"/>
    <property type="match status" value="1"/>
</dbReference>
<keyword evidence="9" id="KW-0963">Cytoplasm</keyword>
<dbReference type="GO" id="GO:0005829">
    <property type="term" value="C:cytosol"/>
    <property type="evidence" value="ECO:0007669"/>
    <property type="project" value="TreeGrafter"/>
</dbReference>
<dbReference type="GO" id="GO:0042802">
    <property type="term" value="F:identical protein binding"/>
    <property type="evidence" value="ECO:0007669"/>
    <property type="project" value="UniProtKB-ARBA"/>
</dbReference>
<feature type="domain" description="MnmE helical" evidence="13">
    <location>
        <begin position="132"/>
        <end position="481"/>
    </location>
</feature>
<comment type="caution">
    <text evidence="14">The sequence shown here is derived from an EMBL/GenBank/DDBJ whole genome shotgun (WGS) entry which is preliminary data.</text>
</comment>
<evidence type="ECO:0000256" key="1">
    <source>
        <dbReference type="ARBA" id="ARBA00011043"/>
    </source>
</evidence>
<feature type="binding site" evidence="9">
    <location>
        <position position="257"/>
    </location>
    <ligand>
        <name>K(+)</name>
        <dbReference type="ChEBI" id="CHEBI:29103"/>
    </ligand>
</feature>
<protein>
    <recommendedName>
        <fullName evidence="9">tRNA modification GTPase MnmE</fullName>
        <ecNumber evidence="9">3.6.-.-</ecNumber>
    </recommendedName>
</protein>
<dbReference type="GO" id="GO:0030488">
    <property type="term" value="P:tRNA methylation"/>
    <property type="evidence" value="ECO:0007669"/>
    <property type="project" value="TreeGrafter"/>
</dbReference>
<keyword evidence="7 9" id="KW-0630">Potassium</keyword>
<evidence type="ECO:0000256" key="2">
    <source>
        <dbReference type="ARBA" id="ARBA00022694"/>
    </source>
</evidence>
<dbReference type="GO" id="GO:0003924">
    <property type="term" value="F:GTPase activity"/>
    <property type="evidence" value="ECO:0007669"/>
    <property type="project" value="UniProtKB-UniRule"/>
</dbReference>
<dbReference type="PANTHER" id="PTHR42714">
    <property type="entry name" value="TRNA MODIFICATION GTPASE GTPBP3"/>
    <property type="match status" value="1"/>
</dbReference>
<dbReference type="Pfam" id="PF01926">
    <property type="entry name" value="MMR_HSR1"/>
    <property type="match status" value="1"/>
</dbReference>
<dbReference type="InterPro" id="IPR031168">
    <property type="entry name" value="G_TrmE"/>
</dbReference>
<accession>A0A1B9F8Y9</accession>
<dbReference type="RefSeq" id="WP_161939879.1">
    <property type="nucleotide sequence ID" value="NZ_MAGO01000001.1"/>
</dbReference>
<keyword evidence="15" id="KW-1185">Reference proteome</keyword>
<evidence type="ECO:0000256" key="8">
    <source>
        <dbReference type="ARBA" id="ARBA00023134"/>
    </source>
</evidence>
<dbReference type="EC" id="3.6.-.-" evidence="9"/>
<organism evidence="14 15">
    <name type="scientific">Dissulfuribacter thermophilus</name>
    <dbReference type="NCBI Taxonomy" id="1156395"/>
    <lineage>
        <taxon>Bacteria</taxon>
        <taxon>Pseudomonadati</taxon>
        <taxon>Thermodesulfobacteriota</taxon>
        <taxon>Dissulfuribacteria</taxon>
        <taxon>Dissulfuribacterales</taxon>
        <taxon>Dissulfuribacteraceae</taxon>
        <taxon>Dissulfuribacter</taxon>
    </lineage>
</organism>
<evidence type="ECO:0000259" key="12">
    <source>
        <dbReference type="Pfam" id="PF10396"/>
    </source>
</evidence>
<feature type="binding site" evidence="9">
    <location>
        <position position="261"/>
    </location>
    <ligand>
        <name>Mg(2+)</name>
        <dbReference type="ChEBI" id="CHEBI:18420"/>
    </ligand>
</feature>
<gene>
    <name evidence="9" type="primary">mnmE</name>
    <name evidence="9" type="synonym">trmE</name>
    <name evidence="14" type="ORF">DBT_0199</name>
</gene>
<sequence>MSLLEREKDTICAIATPVGPGGIGIVRISGADASKILKNVFKPKRNITDFESHRLYYGHVQDPHSHEIIDECMAVLMRAPHSYTREDVVELQSHSGHAVLKRILDLAIAQGARLAEPGEFTKRAFINGRIDLAQAEALMDLINAQTEEERRLAVSTLMGKEDSETERIRNVLLELLAHLEVAIDFPDEDVEILDEGHLASRLENDVLTPIRQLIQSYEQGRILREGALVVFGGRPNVGKSSIFNAILGMGRVIVSPIPGTTRDIIEEAVDIEGLRIVLVDTAGIRAKEKVGEDTGVDIVEAQGIELSLSRLKDANLVLVVFDLSEDLKDEDFEVFSYLPEDAPFLVVFNKADLVDDPEGRFKKMEEVLASMFPSYANKRGSILVSAQTGLGLKELKKALFKAIIGEEGSTLKRHGFIPNLRQKECLERAFAFAERAKEGLDKGRPLEVVAMDVRDVLRAFEEVTGRGIEGDLLDKIFSNFCLGK</sequence>
<comment type="similarity">
    <text evidence="1 9 10">Belongs to the TRAFAC class TrmE-Era-EngA-EngB-Septin-like GTPase superfamily. TrmE GTPase family.</text>
</comment>
<name>A0A1B9F8Y9_9BACT</name>
<feature type="binding site" evidence="9">
    <location>
        <position position="240"/>
    </location>
    <ligand>
        <name>Mg(2+)</name>
        <dbReference type="ChEBI" id="CHEBI:18420"/>
    </ligand>
</feature>
<feature type="binding site" evidence="9">
    <location>
        <begin position="255"/>
        <end position="261"/>
    </location>
    <ligand>
        <name>GTP</name>
        <dbReference type="ChEBI" id="CHEBI:37565"/>
    </ligand>
</feature>
<dbReference type="HAMAP" id="MF_00379">
    <property type="entry name" value="GTPase_MnmE"/>
    <property type="match status" value="1"/>
</dbReference>
<evidence type="ECO:0000256" key="9">
    <source>
        <dbReference type="HAMAP-Rule" id="MF_00379"/>
    </source>
</evidence>
<dbReference type="InterPro" id="IPR004520">
    <property type="entry name" value="GTPase_MnmE"/>
</dbReference>
<dbReference type="STRING" id="1156395.DBT_0199"/>
<evidence type="ECO:0000256" key="4">
    <source>
        <dbReference type="ARBA" id="ARBA00022741"/>
    </source>
</evidence>
<feature type="binding site" evidence="9">
    <location>
        <position position="27"/>
    </location>
    <ligand>
        <name>(6S)-5-formyl-5,6,7,8-tetrahydrofolate</name>
        <dbReference type="ChEBI" id="CHEBI:57457"/>
    </ligand>
</feature>
<dbReference type="PANTHER" id="PTHR42714:SF2">
    <property type="entry name" value="TRNA MODIFICATION GTPASE GTPBP3, MITOCHONDRIAL"/>
    <property type="match status" value="1"/>
</dbReference>
<keyword evidence="2 9" id="KW-0819">tRNA processing</keyword>
<keyword evidence="4 9" id="KW-0547">Nucleotide-binding</keyword>
<evidence type="ECO:0000259" key="13">
    <source>
        <dbReference type="Pfam" id="PF12631"/>
    </source>
</evidence>
<evidence type="ECO:0000256" key="5">
    <source>
        <dbReference type="ARBA" id="ARBA00022801"/>
    </source>
</evidence>
<dbReference type="GO" id="GO:0005525">
    <property type="term" value="F:GTP binding"/>
    <property type="evidence" value="ECO:0007669"/>
    <property type="project" value="UniProtKB-UniRule"/>
</dbReference>
<feature type="binding site" evidence="9">
    <location>
        <position position="90"/>
    </location>
    <ligand>
        <name>(6S)-5-formyl-5,6,7,8-tetrahydrofolate</name>
        <dbReference type="ChEBI" id="CHEBI:57457"/>
    </ligand>
</feature>
<feature type="binding site" evidence="9">
    <location>
        <position position="236"/>
    </location>
    <ligand>
        <name>K(+)</name>
        <dbReference type="ChEBI" id="CHEBI:29103"/>
    </ligand>
</feature>
<feature type="binding site" evidence="9">
    <location>
        <position position="484"/>
    </location>
    <ligand>
        <name>(6S)-5-formyl-5,6,7,8-tetrahydrofolate</name>
        <dbReference type="ChEBI" id="CHEBI:57457"/>
    </ligand>
</feature>
<dbReference type="Gene3D" id="3.40.50.300">
    <property type="entry name" value="P-loop containing nucleotide triphosphate hydrolases"/>
    <property type="match status" value="1"/>
</dbReference>
<dbReference type="InterPro" id="IPR018948">
    <property type="entry name" value="GTP-bd_TrmE_N"/>
</dbReference>
<dbReference type="InterPro" id="IPR025867">
    <property type="entry name" value="MnmE_helical"/>
</dbReference>
<comment type="subcellular location">
    <subcellularLocation>
        <location evidence="9">Cytoplasm</location>
    </subcellularLocation>
</comment>
<feature type="domain" description="GTP-binding protein TrmE N-terminal" evidence="12">
    <location>
        <begin position="10"/>
        <end position="129"/>
    </location>
</feature>
<evidence type="ECO:0000256" key="7">
    <source>
        <dbReference type="ARBA" id="ARBA00022958"/>
    </source>
</evidence>
<keyword evidence="3 9" id="KW-0479">Metal-binding</keyword>
<keyword evidence="8 9" id="KW-0342">GTP-binding</keyword>
<dbReference type="InterPro" id="IPR027368">
    <property type="entry name" value="MnmE_dom2"/>
</dbReference>
<feature type="domain" description="G" evidence="11">
    <location>
        <begin position="229"/>
        <end position="350"/>
    </location>
</feature>
<dbReference type="InterPro" id="IPR005225">
    <property type="entry name" value="Small_GTP-bd"/>
</dbReference>
<evidence type="ECO:0000259" key="11">
    <source>
        <dbReference type="Pfam" id="PF01926"/>
    </source>
</evidence>
<dbReference type="InterPro" id="IPR027266">
    <property type="entry name" value="TrmE/GcvT-like"/>
</dbReference>
<dbReference type="NCBIfam" id="TIGR00231">
    <property type="entry name" value="small_GTP"/>
    <property type="match status" value="1"/>
</dbReference>
<dbReference type="Gene3D" id="3.30.1360.120">
    <property type="entry name" value="Probable tRNA modification gtpase trme, domain 1"/>
    <property type="match status" value="1"/>
</dbReference>
<dbReference type="Pfam" id="PF10396">
    <property type="entry name" value="TrmE_N"/>
    <property type="match status" value="1"/>
</dbReference>
<dbReference type="Proteomes" id="UP000093080">
    <property type="component" value="Unassembled WGS sequence"/>
</dbReference>
<dbReference type="SUPFAM" id="SSF52540">
    <property type="entry name" value="P-loop containing nucleoside triphosphate hydrolases"/>
    <property type="match status" value="1"/>
</dbReference>
<dbReference type="GO" id="GO:0046872">
    <property type="term" value="F:metal ion binding"/>
    <property type="evidence" value="ECO:0007669"/>
    <property type="project" value="UniProtKB-KW"/>
</dbReference>
<dbReference type="FunFam" id="3.30.1360.120:FF:000003">
    <property type="entry name" value="tRNA modification GTPase MnmE"/>
    <property type="match status" value="1"/>
</dbReference>
<keyword evidence="5 9" id="KW-0378">Hydrolase</keyword>
<reference evidence="14" key="1">
    <citation type="submission" date="2016-06" db="EMBL/GenBank/DDBJ databases">
        <title>Respiratory ammonification of nitrate coupled to the oxidation of elemental sulfur in deep-sea autotrophic thermophilic bacteria.</title>
        <authorList>
            <person name="Slobodkina G.B."/>
            <person name="Mardanov A.V."/>
            <person name="Ravin N.V."/>
            <person name="Frolova A.A."/>
            <person name="Viryasiv M.B."/>
            <person name="Chernyh N.A."/>
            <person name="Bonch-Osmolovskaya E.A."/>
            <person name="Slobodkin A.I."/>
        </authorList>
    </citation>
    <scope>NUCLEOTIDE SEQUENCE [LARGE SCALE GENOMIC DNA]</scope>
    <source>
        <strain evidence="14">S69</strain>
    </source>
</reference>
<evidence type="ECO:0000313" key="15">
    <source>
        <dbReference type="Proteomes" id="UP000093080"/>
    </source>
</evidence>
<feature type="binding site" evidence="9">
    <location>
        <position position="260"/>
    </location>
    <ligand>
        <name>K(+)</name>
        <dbReference type="ChEBI" id="CHEBI:29103"/>
    </ligand>
</feature>
<comment type="caution">
    <text evidence="9">Lacks conserved residue(s) required for the propagation of feature annotation.</text>
</comment>
<dbReference type="EMBL" id="MAGO01000001">
    <property type="protein sequence ID" value="OCC16382.1"/>
    <property type="molecule type" value="Genomic_DNA"/>
</dbReference>
<feature type="binding site" evidence="9">
    <location>
        <position position="129"/>
    </location>
    <ligand>
        <name>(6S)-5-formyl-5,6,7,8-tetrahydrofolate</name>
        <dbReference type="ChEBI" id="CHEBI:57457"/>
    </ligand>
</feature>
<dbReference type="GO" id="GO:0002098">
    <property type="term" value="P:tRNA wobble uridine modification"/>
    <property type="evidence" value="ECO:0007669"/>
    <property type="project" value="TreeGrafter"/>
</dbReference>
<feature type="binding site" evidence="9">
    <location>
        <begin position="280"/>
        <end position="283"/>
    </location>
    <ligand>
        <name>GTP</name>
        <dbReference type="ChEBI" id="CHEBI:37565"/>
    </ligand>
</feature>
<dbReference type="PATRIC" id="fig|1156395.6.peg.199"/>
<keyword evidence="6 9" id="KW-0460">Magnesium</keyword>
<dbReference type="InterPro" id="IPR006073">
    <property type="entry name" value="GTP-bd"/>
</dbReference>
<dbReference type="Gene3D" id="1.20.120.430">
    <property type="entry name" value="tRNA modification GTPase MnmE domain 2"/>
    <property type="match status" value="1"/>
</dbReference>
<evidence type="ECO:0000256" key="6">
    <source>
        <dbReference type="ARBA" id="ARBA00022842"/>
    </source>
</evidence>
<feature type="binding site" evidence="9">
    <location>
        <position position="255"/>
    </location>
    <ligand>
        <name>K(+)</name>
        <dbReference type="ChEBI" id="CHEBI:29103"/>
    </ligand>
</feature>
<dbReference type="CDD" id="cd04164">
    <property type="entry name" value="trmE"/>
    <property type="match status" value="1"/>
</dbReference>
<feature type="binding site" evidence="9">
    <location>
        <begin position="236"/>
        <end position="241"/>
    </location>
    <ligand>
        <name>GTP</name>
        <dbReference type="ChEBI" id="CHEBI:37565"/>
    </ligand>
</feature>
<proteinExistence type="inferred from homology"/>